<sequence length="154" mass="17590">MPREDFVLCARTLCTIQSLRGVYCWNNIGPRLCGILSCDNVSAASSTLHKVTNQLLNETSFINSNCNKAICLTWKLKSISLFCSIFPYSACSKYYADSNVCLNYFPVIKFDFMFLTPLDALRFFKKIIRSKVPFERLDVQTYALLKFVLTSKCT</sequence>
<name>A0A0B1TW67_OESDE</name>
<evidence type="ECO:0000313" key="1">
    <source>
        <dbReference type="EMBL" id="KHJ99670.1"/>
    </source>
</evidence>
<proteinExistence type="predicted"/>
<dbReference type="AlphaFoldDB" id="A0A0B1TW67"/>
<dbReference type="Proteomes" id="UP000053660">
    <property type="component" value="Unassembled WGS sequence"/>
</dbReference>
<protein>
    <submittedName>
        <fullName evidence="1">Uncharacterized protein</fullName>
    </submittedName>
</protein>
<evidence type="ECO:0000313" key="2">
    <source>
        <dbReference type="Proteomes" id="UP000053660"/>
    </source>
</evidence>
<organism evidence="1 2">
    <name type="scientific">Oesophagostomum dentatum</name>
    <name type="common">Nodular worm</name>
    <dbReference type="NCBI Taxonomy" id="61180"/>
    <lineage>
        <taxon>Eukaryota</taxon>
        <taxon>Metazoa</taxon>
        <taxon>Ecdysozoa</taxon>
        <taxon>Nematoda</taxon>
        <taxon>Chromadorea</taxon>
        <taxon>Rhabditida</taxon>
        <taxon>Rhabditina</taxon>
        <taxon>Rhabditomorpha</taxon>
        <taxon>Strongyloidea</taxon>
        <taxon>Strongylidae</taxon>
        <taxon>Oesophagostomum</taxon>
    </lineage>
</organism>
<accession>A0A0B1TW67</accession>
<dbReference type="EMBL" id="KN549209">
    <property type="protein sequence ID" value="KHJ99670.1"/>
    <property type="molecule type" value="Genomic_DNA"/>
</dbReference>
<keyword evidence="2" id="KW-1185">Reference proteome</keyword>
<reference evidence="1 2" key="1">
    <citation type="submission" date="2014-03" db="EMBL/GenBank/DDBJ databases">
        <title>Draft genome of the hookworm Oesophagostomum dentatum.</title>
        <authorList>
            <person name="Mitreva M."/>
        </authorList>
    </citation>
    <scope>NUCLEOTIDE SEQUENCE [LARGE SCALE GENOMIC DNA]</scope>
    <source>
        <strain evidence="1 2">OD-Hann</strain>
    </source>
</reference>
<gene>
    <name evidence="1" type="ORF">OESDEN_00324</name>
</gene>